<dbReference type="EMBL" id="BAAAYU010000004">
    <property type="protein sequence ID" value="GAA3631563.1"/>
    <property type="molecule type" value="Genomic_DNA"/>
</dbReference>
<feature type="region of interest" description="Disordered" evidence="1">
    <location>
        <begin position="18"/>
        <end position="70"/>
    </location>
</feature>
<organism evidence="2 3">
    <name type="scientific">Microbacterium awajiense</name>
    <dbReference type="NCBI Taxonomy" id="415214"/>
    <lineage>
        <taxon>Bacteria</taxon>
        <taxon>Bacillati</taxon>
        <taxon>Actinomycetota</taxon>
        <taxon>Actinomycetes</taxon>
        <taxon>Micrococcales</taxon>
        <taxon>Microbacteriaceae</taxon>
        <taxon>Microbacterium</taxon>
    </lineage>
</organism>
<keyword evidence="3" id="KW-1185">Reference proteome</keyword>
<reference evidence="3" key="1">
    <citation type="journal article" date="2019" name="Int. J. Syst. Evol. Microbiol.">
        <title>The Global Catalogue of Microorganisms (GCM) 10K type strain sequencing project: providing services to taxonomists for standard genome sequencing and annotation.</title>
        <authorList>
            <consortium name="The Broad Institute Genomics Platform"/>
            <consortium name="The Broad Institute Genome Sequencing Center for Infectious Disease"/>
            <person name="Wu L."/>
            <person name="Ma J."/>
        </authorList>
    </citation>
    <scope>NUCLEOTIDE SEQUENCE [LARGE SCALE GENOMIC DNA]</scope>
    <source>
        <strain evidence="3">JCM 16544</strain>
    </source>
</reference>
<protein>
    <submittedName>
        <fullName evidence="2">Uncharacterized protein</fullName>
    </submittedName>
</protein>
<evidence type="ECO:0000313" key="3">
    <source>
        <dbReference type="Proteomes" id="UP001501697"/>
    </source>
</evidence>
<evidence type="ECO:0000313" key="2">
    <source>
        <dbReference type="EMBL" id="GAA3631563.1"/>
    </source>
</evidence>
<gene>
    <name evidence="2" type="ORF">GCM10022200_13110</name>
</gene>
<comment type="caution">
    <text evidence="2">The sequence shown here is derived from an EMBL/GenBank/DDBJ whole genome shotgun (WGS) entry which is preliminary data.</text>
</comment>
<accession>A0ABP7AGL9</accession>
<dbReference type="Proteomes" id="UP001501697">
    <property type="component" value="Unassembled WGS sequence"/>
</dbReference>
<evidence type="ECO:0000256" key="1">
    <source>
        <dbReference type="SAM" id="MobiDB-lite"/>
    </source>
</evidence>
<name>A0ABP7AGL9_9MICO</name>
<proteinExistence type="predicted"/>
<sequence length="70" mass="7469">MDLPGFDHEIDVVVGDEASEPLGDPTEFELHTDDPIDEGASLAPTTVPHARRAAGSRRPPSGVLETYSAR</sequence>